<proteinExistence type="predicted"/>
<feature type="non-terminal residue" evidence="1">
    <location>
        <position position="1"/>
    </location>
</feature>
<name>A0ACB8VV46_9TELE</name>
<reference evidence="1" key="1">
    <citation type="submission" date="2022-04" db="EMBL/GenBank/DDBJ databases">
        <title>Jade perch genome.</title>
        <authorList>
            <person name="Chao B."/>
        </authorList>
    </citation>
    <scope>NUCLEOTIDE SEQUENCE</scope>
    <source>
        <strain evidence="1">CB-2022</strain>
    </source>
</reference>
<dbReference type="Proteomes" id="UP000831701">
    <property type="component" value="Chromosome 17"/>
</dbReference>
<keyword evidence="2" id="KW-1185">Reference proteome</keyword>
<evidence type="ECO:0000313" key="1">
    <source>
        <dbReference type="EMBL" id="KAI3359463.1"/>
    </source>
</evidence>
<comment type="caution">
    <text evidence="1">The sequence shown here is derived from an EMBL/GenBank/DDBJ whole genome shotgun (WGS) entry which is preliminary data.</text>
</comment>
<accession>A0ACB8VV46</accession>
<sequence length="404" mass="43098">GGWSLWLPWSPCSVTCGGGGVRKRERQCSVPPECRSACSGPSEEREACPALSTCPVCLSVHGGWSEWAGWSQCSGPCISDQRGGVVVPTRVRYHACTSPAPSNDTVPPGNSCPGDRLEVQDCNELFNCPVDGNWGAWSLPGPCSVSCGEGLQLSIRSCDSPAPKYGGKFCEGSSTRTHVCQNLCPANRFWSGWSRWGPCSSSCIPGGQVPVRTRTRTCSAPLPVPKLFSAPIGGCPGDGKQTERCNHLPHCTVDGAWGAWSQFSSCSVTCGVGLQVSTRRCDSPTPKHGGQPCPGEGRRTMTCQIHTHCPALSGWGVVGVVTVAAVQGTVEGWEQWSLCKPACGGQSRRIRKRICKPIFEGYSPTIGLQREIATFFGDPKADCKFPDGEQKYQVEDCVNVPDCP</sequence>
<protein>
    <submittedName>
        <fullName evidence="1">Uncharacterized protein</fullName>
    </submittedName>
</protein>
<gene>
    <name evidence="1" type="ORF">L3Q82_013782</name>
</gene>
<organism evidence="1 2">
    <name type="scientific">Scortum barcoo</name>
    <name type="common">barcoo grunter</name>
    <dbReference type="NCBI Taxonomy" id="214431"/>
    <lineage>
        <taxon>Eukaryota</taxon>
        <taxon>Metazoa</taxon>
        <taxon>Chordata</taxon>
        <taxon>Craniata</taxon>
        <taxon>Vertebrata</taxon>
        <taxon>Euteleostomi</taxon>
        <taxon>Actinopterygii</taxon>
        <taxon>Neopterygii</taxon>
        <taxon>Teleostei</taxon>
        <taxon>Neoteleostei</taxon>
        <taxon>Acanthomorphata</taxon>
        <taxon>Eupercaria</taxon>
        <taxon>Centrarchiformes</taxon>
        <taxon>Terapontoidei</taxon>
        <taxon>Terapontidae</taxon>
        <taxon>Scortum</taxon>
    </lineage>
</organism>
<dbReference type="EMBL" id="CM041547">
    <property type="protein sequence ID" value="KAI3359463.1"/>
    <property type="molecule type" value="Genomic_DNA"/>
</dbReference>
<evidence type="ECO:0000313" key="2">
    <source>
        <dbReference type="Proteomes" id="UP000831701"/>
    </source>
</evidence>